<dbReference type="EMBL" id="NBNE01000009">
    <property type="protein sequence ID" value="OWZ24568.1"/>
    <property type="molecule type" value="Genomic_DNA"/>
</dbReference>
<name>A0A225X5L0_9STRA</name>
<accession>A0A225X5L0</accession>
<comment type="caution">
    <text evidence="2">The sequence shown here is derived from an EMBL/GenBank/DDBJ whole genome shotgun (WGS) entry which is preliminary data.</text>
</comment>
<proteinExistence type="predicted"/>
<evidence type="ECO:0000313" key="3">
    <source>
        <dbReference type="Proteomes" id="UP000198211"/>
    </source>
</evidence>
<reference evidence="3" key="1">
    <citation type="submission" date="2017-03" db="EMBL/GenBank/DDBJ databases">
        <title>Phytopthora megakarya and P. palmivora, two closely related causual agents of cacao black pod achieved similar genome size and gene model numbers by different mechanisms.</title>
        <authorList>
            <person name="Ali S."/>
            <person name="Shao J."/>
            <person name="Larry D.J."/>
            <person name="Kronmiller B."/>
            <person name="Shen D."/>
            <person name="Strem M.D."/>
            <person name="Melnick R.L."/>
            <person name="Guiltinan M.J."/>
            <person name="Tyler B.M."/>
            <person name="Meinhardt L.W."/>
            <person name="Bailey B.A."/>
        </authorList>
    </citation>
    <scope>NUCLEOTIDE SEQUENCE [LARGE SCALE GENOMIC DNA]</scope>
    <source>
        <strain evidence="3">zdho120</strain>
    </source>
</reference>
<dbReference type="OrthoDB" id="10456911at2759"/>
<keyword evidence="1" id="KW-0472">Membrane</keyword>
<keyword evidence="3" id="KW-1185">Reference proteome</keyword>
<evidence type="ECO:0000313" key="2">
    <source>
        <dbReference type="EMBL" id="OWZ24568.1"/>
    </source>
</evidence>
<sequence length="117" mass="12700">MAQPAFFAIVTASIDSVMLPIWFTFSNRALQAFSSMAFFTRVGFVTVRSSPTICTSLPTLPVNLIHDAQSSWSNGSSIDTILLVFAHLAMKLSYTSCSLSAEIFSDSGAFSFLKSKL</sequence>
<keyword evidence="1" id="KW-0812">Transmembrane</keyword>
<organism evidence="2 3">
    <name type="scientific">Phytophthora megakarya</name>
    <dbReference type="NCBI Taxonomy" id="4795"/>
    <lineage>
        <taxon>Eukaryota</taxon>
        <taxon>Sar</taxon>
        <taxon>Stramenopiles</taxon>
        <taxon>Oomycota</taxon>
        <taxon>Peronosporomycetes</taxon>
        <taxon>Peronosporales</taxon>
        <taxon>Peronosporaceae</taxon>
        <taxon>Phytophthora</taxon>
    </lineage>
</organism>
<evidence type="ECO:0000256" key="1">
    <source>
        <dbReference type="SAM" id="Phobius"/>
    </source>
</evidence>
<keyword evidence="1" id="KW-1133">Transmembrane helix</keyword>
<dbReference type="AlphaFoldDB" id="A0A225X5L0"/>
<protein>
    <submittedName>
        <fullName evidence="2">Uncharacterized protein</fullName>
    </submittedName>
</protein>
<gene>
    <name evidence="2" type="ORF">PHMEG_000392</name>
</gene>
<dbReference type="Proteomes" id="UP000198211">
    <property type="component" value="Unassembled WGS sequence"/>
</dbReference>
<feature type="transmembrane region" description="Helical" evidence="1">
    <location>
        <begin position="6"/>
        <end position="25"/>
    </location>
</feature>